<dbReference type="Gene3D" id="3.40.50.12780">
    <property type="entry name" value="N-terminal domain of ligase-like"/>
    <property type="match status" value="1"/>
</dbReference>
<gene>
    <name evidence="1" type="ORF">ACFPRA_09410</name>
</gene>
<dbReference type="RefSeq" id="WP_381433226.1">
    <property type="nucleotide sequence ID" value="NZ_JBHSNO010000005.1"/>
</dbReference>
<dbReference type="InterPro" id="IPR053158">
    <property type="entry name" value="CapK_Type1_Caps_Biosynth"/>
</dbReference>
<evidence type="ECO:0000313" key="2">
    <source>
        <dbReference type="Proteomes" id="UP001596109"/>
    </source>
</evidence>
<name>A0ABW0TJJ5_9BACL</name>
<dbReference type="PANTHER" id="PTHR36932">
    <property type="entry name" value="CAPSULAR POLYSACCHARIDE BIOSYNTHESIS PROTEIN"/>
    <property type="match status" value="1"/>
</dbReference>
<dbReference type="Proteomes" id="UP001596109">
    <property type="component" value="Unassembled WGS sequence"/>
</dbReference>
<protein>
    <recommendedName>
        <fullName evidence="3">Phenylacetate-CoA ligase</fullName>
    </recommendedName>
</protein>
<comment type="caution">
    <text evidence="1">The sequence shown here is derived from an EMBL/GenBank/DDBJ whole genome shotgun (WGS) entry which is preliminary data.</text>
</comment>
<organism evidence="1 2">
    <name type="scientific">Sporosarcina soli</name>
    <dbReference type="NCBI Taxonomy" id="334736"/>
    <lineage>
        <taxon>Bacteria</taxon>
        <taxon>Bacillati</taxon>
        <taxon>Bacillota</taxon>
        <taxon>Bacilli</taxon>
        <taxon>Bacillales</taxon>
        <taxon>Caryophanaceae</taxon>
        <taxon>Sporosarcina</taxon>
    </lineage>
</organism>
<accession>A0ABW0TJJ5</accession>
<evidence type="ECO:0000313" key="1">
    <source>
        <dbReference type="EMBL" id="MFC5589104.1"/>
    </source>
</evidence>
<keyword evidence="2" id="KW-1185">Reference proteome</keyword>
<proteinExistence type="predicted"/>
<dbReference type="EMBL" id="JBHSNO010000005">
    <property type="protein sequence ID" value="MFC5589104.1"/>
    <property type="molecule type" value="Genomic_DNA"/>
</dbReference>
<sequence>MVRLSDSSIMNFNEVIRNKLFFFMDRVLKKGIYDQITSVEEDVRNPRFEYKLNEIISHAGRTVPYYHTYKDVADISQMPVVNKSIIRKESQSFLSTSYAKNELIKVTTSGSSGTPMEFYREHNKRIRQIAEVIFLGIPIKYYFGMKHGFIRATHPKSRLNLLLQNEIHIDPTKMSADALEKIRTDIKEMKCIIGFPSTLYEIALYCEKKGDTPKHFNLVGLICTAEPLLEKQKTVIQRVFGCPIQVRYAAEELGLIAVQNPGSPFYRVNQASFYVEILKLDSDSPCEEGEEGRIVITDLEAKAMPLIRYDTGDLGVMKIEEIRGERIVTLSSISGRKIEMLFSPTGEKISPFSINVKMKDVKGVIKFQFIQQDKNNYTMKVVTDEAYYDETKLLRILHGILGENAMISIEKVNEIKPLASGKTAYIVNEYIQKDEARTS</sequence>
<dbReference type="PANTHER" id="PTHR36932:SF1">
    <property type="entry name" value="CAPSULAR POLYSACCHARIDE BIOSYNTHESIS PROTEIN"/>
    <property type="match status" value="1"/>
</dbReference>
<evidence type="ECO:0008006" key="3">
    <source>
        <dbReference type="Google" id="ProtNLM"/>
    </source>
</evidence>
<dbReference type="InterPro" id="IPR042099">
    <property type="entry name" value="ANL_N_sf"/>
</dbReference>
<dbReference type="SUPFAM" id="SSF56801">
    <property type="entry name" value="Acetyl-CoA synthetase-like"/>
    <property type="match status" value="1"/>
</dbReference>
<reference evidence="2" key="1">
    <citation type="journal article" date="2019" name="Int. J. Syst. Evol. Microbiol.">
        <title>The Global Catalogue of Microorganisms (GCM) 10K type strain sequencing project: providing services to taxonomists for standard genome sequencing and annotation.</title>
        <authorList>
            <consortium name="The Broad Institute Genomics Platform"/>
            <consortium name="The Broad Institute Genome Sequencing Center for Infectious Disease"/>
            <person name="Wu L."/>
            <person name="Ma J."/>
        </authorList>
    </citation>
    <scope>NUCLEOTIDE SEQUENCE [LARGE SCALE GENOMIC DNA]</scope>
    <source>
        <strain evidence="2">CGMCC 4.1434</strain>
    </source>
</reference>